<feature type="site" description="Transition state stabilizer" evidence="11">
    <location>
        <position position="303"/>
    </location>
</feature>
<reference evidence="12 13" key="1">
    <citation type="journal article" date="2018" name="MBio">
        <title>Insights into the evolution of host association through the isolation and characterization of a novel human periodontal pathobiont, Desulfobulbus oralis.</title>
        <authorList>
            <person name="Cross K.L."/>
            <person name="Chirania P."/>
            <person name="Xiong W."/>
            <person name="Beall C.J."/>
            <person name="Elkins J.G."/>
            <person name="Giannone R.J."/>
            <person name="Griffen A.L."/>
            <person name="Guss A.M."/>
            <person name="Hettich R.L."/>
            <person name="Joshi S.S."/>
            <person name="Mokrzan E.M."/>
            <person name="Martin R.K."/>
            <person name="Zhulin I.B."/>
            <person name="Leys E.J."/>
            <person name="Podar M."/>
        </authorList>
    </citation>
    <scope>NUCLEOTIDE SEQUENCE [LARGE SCALE GENOMIC DNA]</scope>
    <source>
        <strain evidence="12 13">ORNL</strain>
    </source>
</reference>
<dbReference type="EMBL" id="CP021255">
    <property type="protein sequence ID" value="AVD70446.1"/>
    <property type="molecule type" value="Genomic_DNA"/>
</dbReference>
<dbReference type="NCBIfam" id="NF003625">
    <property type="entry name" value="PRK05265.1-3"/>
    <property type="match status" value="1"/>
</dbReference>
<comment type="catalytic activity">
    <reaction evidence="11">
        <text>3-amino-2-oxopropyl phosphate + 1-deoxy-D-xylulose 5-phosphate = pyridoxine 5'-phosphate + phosphate + 2 H2O + H(+)</text>
        <dbReference type="Rhea" id="RHEA:15265"/>
        <dbReference type="ChEBI" id="CHEBI:15377"/>
        <dbReference type="ChEBI" id="CHEBI:15378"/>
        <dbReference type="ChEBI" id="CHEBI:43474"/>
        <dbReference type="ChEBI" id="CHEBI:57279"/>
        <dbReference type="ChEBI" id="CHEBI:57792"/>
        <dbReference type="ChEBI" id="CHEBI:58589"/>
        <dbReference type="EC" id="2.6.99.2"/>
    </reaction>
</comment>
<comment type="function">
    <text evidence="10">Single strand-specific metallo-endoribonuclease involved in late-stage 70S ribosome quality control and in maturation of the 3' terminus of the 16S rRNA.</text>
</comment>
<dbReference type="PANTHER" id="PTHR30456:SF0">
    <property type="entry name" value="PYRIDOXINE 5'-PHOSPHATE SYNTHASE"/>
    <property type="match status" value="1"/>
</dbReference>
<dbReference type="InterPro" id="IPR002036">
    <property type="entry name" value="YbeY"/>
</dbReference>
<evidence type="ECO:0000256" key="4">
    <source>
        <dbReference type="ARBA" id="ARBA00022722"/>
    </source>
</evidence>
<keyword evidence="9 11" id="KW-0664">Pyridoxine biosynthesis</keyword>
<dbReference type="HAMAP" id="MF_00009">
    <property type="entry name" value="Endoribonucl_YbeY"/>
    <property type="match status" value="1"/>
</dbReference>
<dbReference type="InterPro" id="IPR036130">
    <property type="entry name" value="Pyridoxine-5'_phos_synth"/>
</dbReference>
<keyword evidence="7 10" id="KW-0378">Hydrolase</keyword>
<keyword evidence="8 10" id="KW-0862">Zinc</keyword>
<evidence type="ECO:0000256" key="11">
    <source>
        <dbReference type="HAMAP-Rule" id="MF_00279"/>
    </source>
</evidence>
<comment type="function">
    <text evidence="11">Catalyzes the complicated ring closure reaction between the two acyclic compounds 1-deoxy-D-xylulose-5-phosphate (DXP) and 3-amino-2-oxopropyl phosphate (1-amino-acetone-3-phosphate or AAP) to form pyridoxine 5'-phosphate (PNP) and inorganic phosphate.</text>
</comment>
<evidence type="ECO:0000313" key="12">
    <source>
        <dbReference type="EMBL" id="AVD70446.1"/>
    </source>
</evidence>
<dbReference type="AlphaFoldDB" id="A0A2L1GLC7"/>
<keyword evidence="10" id="KW-0690">Ribosome biogenesis</keyword>
<evidence type="ECO:0000256" key="10">
    <source>
        <dbReference type="HAMAP-Rule" id="MF_00009"/>
    </source>
</evidence>
<feature type="binding site" evidence="11">
    <location>
        <position position="170"/>
    </location>
    <ligand>
        <name>3-amino-2-oxopropyl phosphate</name>
        <dbReference type="ChEBI" id="CHEBI:57279"/>
    </ligand>
</feature>
<comment type="similarity">
    <text evidence="11">Belongs to the PNP synthase family.</text>
</comment>
<dbReference type="RefSeq" id="WP_104935752.1">
    <property type="nucleotide sequence ID" value="NZ_CP021255.1"/>
</dbReference>
<keyword evidence="10" id="KW-0698">rRNA processing</keyword>
<dbReference type="GO" id="GO:0006364">
    <property type="term" value="P:rRNA processing"/>
    <property type="evidence" value="ECO:0007669"/>
    <property type="project" value="UniProtKB-UniRule"/>
</dbReference>
<dbReference type="NCBIfam" id="TIGR00043">
    <property type="entry name" value="rRNA maturation RNase YbeY"/>
    <property type="match status" value="1"/>
</dbReference>
<dbReference type="SUPFAM" id="SSF63892">
    <property type="entry name" value="Pyridoxine 5'-phosphate synthase"/>
    <property type="match status" value="1"/>
</dbReference>
<dbReference type="GO" id="GO:0004222">
    <property type="term" value="F:metalloendopeptidase activity"/>
    <property type="evidence" value="ECO:0007669"/>
    <property type="project" value="InterPro"/>
</dbReference>
<evidence type="ECO:0000256" key="6">
    <source>
        <dbReference type="ARBA" id="ARBA00022759"/>
    </source>
</evidence>
<feature type="binding site" evidence="11">
    <location>
        <begin position="161"/>
        <end position="162"/>
    </location>
    <ligand>
        <name>1-deoxy-D-xylulose 5-phosphate</name>
        <dbReference type="ChEBI" id="CHEBI:57792"/>
    </ligand>
</feature>
<evidence type="ECO:0000256" key="5">
    <source>
        <dbReference type="ARBA" id="ARBA00022723"/>
    </source>
</evidence>
<comment type="subunit">
    <text evidence="11">Homooctamer; tetramer of dimers.</text>
</comment>
<keyword evidence="6 10" id="KW-0255">Endonuclease</keyword>
<sequence length="400" mass="43776">MPVQVLDERAQKTPEVDTGSLRRICLRLLTAAGLAHNAVSVVLLDDDRMAEYNQRYRNKAGPTNVLSFPALFPPATPAELRADLGDVLIAVATAAREAHEKQAPLMQRLQELLLHGILHLAGYDHERSETEALVMWDRERELLTQAEARRTAMPQLSVNVDHIATLRQARGGLEPDPVLAAGICELAGASGIVVHLREDRRHIQERDVRVLRQTVKTHLNLEMAATRELVAFAADLKPDMVTLVPEKRQELTTEGGLDVAGQKKKLSGRIAALKEAGIRVSLFVDPEPEQLQAATAVGATHVELHTGHYSNADSESGQEREYVHIRRAVAMAAELGLRAKAGHGLDYRNTGRIAGIAGIEDLSIGHAIMARAVLVGLERAVREMLELMRQAAAPTVLQKD</sequence>
<comment type="similarity">
    <text evidence="1 10">Belongs to the endoribonuclease YbeY family.</text>
</comment>
<dbReference type="Pfam" id="PF02130">
    <property type="entry name" value="YbeY"/>
    <property type="match status" value="1"/>
</dbReference>
<keyword evidence="3 11" id="KW-0808">Transferase</keyword>
<dbReference type="InterPro" id="IPR004569">
    <property type="entry name" value="PyrdxlP_synth_PdxJ"/>
</dbReference>
<keyword evidence="2 10" id="KW-0963">Cytoplasm</keyword>
<evidence type="ECO:0000256" key="7">
    <source>
        <dbReference type="ARBA" id="ARBA00022801"/>
    </source>
</evidence>
<dbReference type="GO" id="GO:0004521">
    <property type="term" value="F:RNA endonuclease activity"/>
    <property type="evidence" value="ECO:0007669"/>
    <property type="project" value="UniProtKB-UniRule"/>
</dbReference>
<comment type="pathway">
    <text evidence="11">Cofactor biosynthesis; pyridoxine 5'-phosphate biosynthesis; pyridoxine 5'-phosphate from D-erythrose 4-phosphate: step 5/5.</text>
</comment>
<keyword evidence="13" id="KW-1185">Reference proteome</keyword>
<dbReference type="InterPro" id="IPR013785">
    <property type="entry name" value="Aldolase_TIM"/>
</dbReference>
<dbReference type="PANTHER" id="PTHR30456">
    <property type="entry name" value="PYRIDOXINE 5'-PHOSPHATE SYNTHASE"/>
    <property type="match status" value="1"/>
</dbReference>
<dbReference type="HAMAP" id="MF_00279">
    <property type="entry name" value="PdxJ"/>
    <property type="match status" value="1"/>
</dbReference>
<feature type="binding site" evidence="10">
    <location>
        <position position="125"/>
    </location>
    <ligand>
        <name>Zn(2+)</name>
        <dbReference type="ChEBI" id="CHEBI:29105"/>
        <note>catalytic</note>
    </ligand>
</feature>
<dbReference type="Gene3D" id="3.20.20.70">
    <property type="entry name" value="Aldolase class I"/>
    <property type="match status" value="1"/>
</dbReference>
<evidence type="ECO:0000313" key="13">
    <source>
        <dbReference type="Proteomes" id="UP000239867"/>
    </source>
</evidence>
<feature type="binding site" evidence="11">
    <location>
        <position position="197"/>
    </location>
    <ligand>
        <name>1-deoxy-D-xylulose 5-phosphate</name>
        <dbReference type="ChEBI" id="CHEBI:57792"/>
    </ligand>
</feature>
<dbReference type="GO" id="GO:0008270">
    <property type="term" value="F:zinc ion binding"/>
    <property type="evidence" value="ECO:0007669"/>
    <property type="project" value="UniProtKB-UniRule"/>
</dbReference>
<feature type="binding site" evidence="11">
    <location>
        <position position="252"/>
    </location>
    <ligand>
        <name>1-deoxy-D-xylulose 5-phosphate</name>
        <dbReference type="ChEBI" id="CHEBI:57792"/>
    </ligand>
</feature>
<keyword evidence="4 10" id="KW-0540">Nuclease</keyword>
<feature type="binding site" evidence="11">
    <location>
        <position position="344"/>
    </location>
    <ligand>
        <name>3-amino-2-oxopropyl phosphate</name>
        <dbReference type="ChEBI" id="CHEBI:57279"/>
    </ligand>
</feature>
<feature type="binding site" evidence="11">
    <location>
        <position position="202"/>
    </location>
    <ligand>
        <name>1-deoxy-D-xylulose 5-phosphate</name>
        <dbReference type="ChEBI" id="CHEBI:57792"/>
    </ligand>
</feature>
<dbReference type="Gene3D" id="3.40.390.30">
    <property type="entry name" value="Metalloproteases ('zincins'), catalytic domain"/>
    <property type="match status" value="1"/>
</dbReference>
<organism evidence="12 13">
    <name type="scientific">Desulfobulbus oralis</name>
    <dbReference type="NCBI Taxonomy" id="1986146"/>
    <lineage>
        <taxon>Bacteria</taxon>
        <taxon>Pseudomonadati</taxon>
        <taxon>Thermodesulfobacteriota</taxon>
        <taxon>Desulfobulbia</taxon>
        <taxon>Desulfobulbales</taxon>
        <taxon>Desulfobulbaceae</taxon>
        <taxon>Desulfobulbus</taxon>
    </lineage>
</organism>
<dbReference type="EC" id="3.1.-.-" evidence="10"/>
<feature type="active site" description="Proton donor" evidence="11">
    <location>
        <position position="343"/>
    </location>
</feature>
<dbReference type="SUPFAM" id="SSF55486">
    <property type="entry name" value="Metalloproteases ('zincins'), catalytic domain"/>
    <property type="match status" value="1"/>
</dbReference>
<evidence type="ECO:0000256" key="3">
    <source>
        <dbReference type="ARBA" id="ARBA00022679"/>
    </source>
</evidence>
<proteinExistence type="inferred from homology"/>
<dbReference type="GO" id="GO:0005829">
    <property type="term" value="C:cytosol"/>
    <property type="evidence" value="ECO:0007669"/>
    <property type="project" value="TreeGrafter"/>
</dbReference>
<feature type="binding site" evidence="10">
    <location>
        <position position="115"/>
    </location>
    <ligand>
        <name>Zn(2+)</name>
        <dbReference type="ChEBI" id="CHEBI:29105"/>
        <note>catalytic</note>
    </ligand>
</feature>
<feature type="binding site" evidence="10">
    <location>
        <position position="119"/>
    </location>
    <ligand>
        <name>Zn(2+)</name>
        <dbReference type="ChEBI" id="CHEBI:29105"/>
        <note>catalytic</note>
    </ligand>
</feature>
<comment type="subcellular location">
    <subcellularLocation>
        <location evidence="10">Cytoplasm</location>
    </subcellularLocation>
</comment>
<feature type="binding site" evidence="11">
    <location>
        <begin position="365"/>
        <end position="366"/>
    </location>
    <ligand>
        <name>3-amino-2-oxopropyl phosphate</name>
        <dbReference type="ChEBI" id="CHEBI:57279"/>
    </ligand>
</feature>
<feature type="binding site" evidence="11">
    <location>
        <position position="159"/>
    </location>
    <ligand>
        <name>3-amino-2-oxopropyl phosphate</name>
        <dbReference type="ChEBI" id="CHEBI:57279"/>
    </ligand>
</feature>
<dbReference type="Proteomes" id="UP000239867">
    <property type="component" value="Chromosome"/>
</dbReference>
<dbReference type="InterPro" id="IPR020549">
    <property type="entry name" value="YbeY_CS"/>
</dbReference>
<evidence type="ECO:0000256" key="9">
    <source>
        <dbReference type="ARBA" id="ARBA00023096"/>
    </source>
</evidence>
<feature type="active site" description="Proton acceptor" evidence="11">
    <location>
        <position position="222"/>
    </location>
</feature>
<dbReference type="UniPathway" id="UPA00244">
    <property type="reaction ID" value="UER00313"/>
</dbReference>
<dbReference type="InterPro" id="IPR023091">
    <property type="entry name" value="MetalPrtase_cat_dom_sf_prd"/>
</dbReference>
<dbReference type="NCBIfam" id="TIGR00559">
    <property type="entry name" value="pdxJ"/>
    <property type="match status" value="1"/>
</dbReference>
<protein>
    <recommendedName>
        <fullName evidence="10 11">Multifunctional fusion protein</fullName>
    </recommendedName>
    <domain>
        <recommendedName>
            <fullName evidence="11">Pyridoxine 5'-phosphate synthase</fullName>
            <shortName evidence="11">PNP synthase</shortName>
            <ecNumber evidence="11">2.6.99.2</ecNumber>
        </recommendedName>
    </domain>
    <domain>
        <recommendedName>
            <fullName evidence="10">Endoribonuclease YbeY</fullName>
            <ecNumber evidence="10">3.1.-.-</ecNumber>
        </recommendedName>
    </domain>
</protein>
<gene>
    <name evidence="10" type="primary">ybeY</name>
    <name evidence="11" type="synonym">pdxJ</name>
    <name evidence="12" type="ORF">CAY53_02290</name>
</gene>
<dbReference type="Pfam" id="PF03740">
    <property type="entry name" value="PdxJ"/>
    <property type="match status" value="1"/>
</dbReference>
<dbReference type="GO" id="GO:0008615">
    <property type="term" value="P:pyridoxine biosynthetic process"/>
    <property type="evidence" value="ECO:0007669"/>
    <property type="project" value="UniProtKB-UniRule"/>
</dbReference>
<dbReference type="OrthoDB" id="9806590at2"/>
<dbReference type="KEGG" id="deo:CAY53_02290"/>
<dbReference type="PROSITE" id="PS01306">
    <property type="entry name" value="UPF0054"/>
    <property type="match status" value="1"/>
</dbReference>
<name>A0A2L1GLC7_9BACT</name>
<dbReference type="GO" id="GO:0033856">
    <property type="term" value="F:pyridoxine 5'-phosphate synthase activity"/>
    <property type="evidence" value="ECO:0007669"/>
    <property type="project" value="UniProtKB-UniRule"/>
</dbReference>
<dbReference type="EC" id="2.6.99.2" evidence="11"/>
<feature type="active site" description="Proton acceptor" evidence="11">
    <location>
        <position position="195"/>
    </location>
</feature>
<evidence type="ECO:0000256" key="8">
    <source>
        <dbReference type="ARBA" id="ARBA00022833"/>
    </source>
</evidence>
<evidence type="ECO:0000256" key="1">
    <source>
        <dbReference type="ARBA" id="ARBA00010875"/>
    </source>
</evidence>
<accession>A0A2L1GLC7</accession>
<comment type="cofactor">
    <cofactor evidence="10">
        <name>Zn(2+)</name>
        <dbReference type="ChEBI" id="CHEBI:29105"/>
    </cofactor>
    <text evidence="10">Binds 1 zinc ion.</text>
</comment>
<keyword evidence="5 10" id="KW-0479">Metal-binding</keyword>
<dbReference type="CDD" id="cd00003">
    <property type="entry name" value="PNPsynthase"/>
    <property type="match status" value="1"/>
</dbReference>
<dbReference type="NCBIfam" id="NF003627">
    <property type="entry name" value="PRK05265.1-5"/>
    <property type="match status" value="1"/>
</dbReference>
<evidence type="ECO:0000256" key="2">
    <source>
        <dbReference type="ARBA" id="ARBA00022490"/>
    </source>
</evidence>